<organism evidence="1 2">
    <name type="scientific">Chryseobacterium piperi</name>
    <dbReference type="NCBI Taxonomy" id="558152"/>
    <lineage>
        <taxon>Bacteria</taxon>
        <taxon>Pseudomonadati</taxon>
        <taxon>Bacteroidota</taxon>
        <taxon>Flavobacteriia</taxon>
        <taxon>Flavobacteriales</taxon>
        <taxon>Weeksellaceae</taxon>
        <taxon>Chryseobacterium group</taxon>
        <taxon>Chryseobacterium</taxon>
    </lineage>
</organism>
<evidence type="ECO:0000313" key="2">
    <source>
        <dbReference type="Proteomes" id="UP000028709"/>
    </source>
</evidence>
<dbReference type="EMBL" id="JPRJ01000009">
    <property type="protein sequence ID" value="KFF29168.1"/>
    <property type="molecule type" value="Genomic_DNA"/>
</dbReference>
<gene>
    <name evidence="1" type="ORF">IQ37_07520</name>
</gene>
<sequence length="83" mass="9525">MFSYLLSAQKTSDSIDIFLKNKMEELKIPGLQLAVIRNGKTEKISNYGFANIEHQSPIKINTVFYNEQSNSNTIILDFHFVNL</sequence>
<dbReference type="Gene3D" id="3.40.710.10">
    <property type="entry name" value="DD-peptidase/beta-lactamase superfamily"/>
    <property type="match status" value="1"/>
</dbReference>
<comment type="caution">
    <text evidence="1">The sequence shown here is derived from an EMBL/GenBank/DDBJ whole genome shotgun (WGS) entry which is preliminary data.</text>
</comment>
<dbReference type="STRING" id="558152.IQ37_07520"/>
<protein>
    <submittedName>
        <fullName evidence="1">Uncharacterized protein</fullName>
    </submittedName>
</protein>
<dbReference type="SUPFAM" id="SSF56601">
    <property type="entry name" value="beta-lactamase/transpeptidase-like"/>
    <property type="match status" value="1"/>
</dbReference>
<dbReference type="Proteomes" id="UP000028709">
    <property type="component" value="Unassembled WGS sequence"/>
</dbReference>
<name>A0A086BJQ4_9FLAO</name>
<keyword evidence="2" id="KW-1185">Reference proteome</keyword>
<accession>A0A086BJQ4</accession>
<reference evidence="1 2" key="1">
    <citation type="submission" date="2014-07" db="EMBL/GenBank/DDBJ databases">
        <title>Genome of Chryseobacterium piperi CTM.</title>
        <authorList>
            <person name="Pipes S.E."/>
            <person name="Stropko S.J."/>
            <person name="Newman J.D."/>
        </authorList>
    </citation>
    <scope>NUCLEOTIDE SEQUENCE [LARGE SCALE GENOMIC DNA]</scope>
    <source>
        <strain evidence="1 2">CTM</strain>
    </source>
</reference>
<dbReference type="InterPro" id="IPR012338">
    <property type="entry name" value="Beta-lactam/transpept-like"/>
</dbReference>
<evidence type="ECO:0000313" key="1">
    <source>
        <dbReference type="EMBL" id="KFF29168.1"/>
    </source>
</evidence>
<dbReference type="AlphaFoldDB" id="A0A086BJQ4"/>
<proteinExistence type="predicted"/>